<dbReference type="Gene3D" id="3.90.1150.10">
    <property type="entry name" value="Aspartate Aminotransferase, domain 1"/>
    <property type="match status" value="1"/>
</dbReference>
<comment type="similarity">
    <text evidence="3">Belongs to the trans-sulfuration enzymes family.</text>
</comment>
<sequence length="410" mass="42654">MMMKDKGPDPARHRSPGLRTLAVHAGQKPDASTGAIATPIVATSSFAYDDFDAGVARFSGKAPGYLYSRFANPTVAAFEAKMAALEGGDGAVAFSSGMAAICSSLFAVLSAGDEIVSVGTLYGGTEGIMRNLLPRLGIRSVHAPTVDDLQARISARTKVVYVETPTNPVLGITDLAAVESIARNAGIISVADNTFATPCLSRPLALGVDIVVHSATKYIGGHGDATGGVAIARAELVEAIRSTGMKQFGACLSPHDAAMLMRGLKTLPLRIEASCDNAEEIAEALNNHPAVERVHYPGLARHPGHAVAQRQMRRFGGILSFELRGGLPAARSFLDALTLVTQAVSVGDTDSLACHPASTTHSAVDEAVRRQSGVTDGLVRMSVGIEDIADLLADVEQALVKASLYSGARS</sequence>
<name>A0ABW0QB29_9BURK</name>
<comment type="caution">
    <text evidence="4">The sequence shown here is derived from an EMBL/GenBank/DDBJ whole genome shotgun (WGS) entry which is preliminary data.</text>
</comment>
<keyword evidence="5" id="KW-1185">Reference proteome</keyword>
<evidence type="ECO:0000256" key="1">
    <source>
        <dbReference type="ARBA" id="ARBA00001933"/>
    </source>
</evidence>
<evidence type="ECO:0000313" key="4">
    <source>
        <dbReference type="EMBL" id="MFC5519909.1"/>
    </source>
</evidence>
<dbReference type="PIRSF" id="PIRSF001434">
    <property type="entry name" value="CGS"/>
    <property type="match status" value="1"/>
</dbReference>
<evidence type="ECO:0000313" key="5">
    <source>
        <dbReference type="Proteomes" id="UP001596084"/>
    </source>
</evidence>
<evidence type="ECO:0000256" key="3">
    <source>
        <dbReference type="RuleBase" id="RU362118"/>
    </source>
</evidence>
<dbReference type="Gene3D" id="3.40.640.10">
    <property type="entry name" value="Type I PLP-dependent aspartate aminotransferase-like (Major domain)"/>
    <property type="match status" value="1"/>
</dbReference>
<keyword evidence="2 3" id="KW-0663">Pyridoxal phosphate</keyword>
<accession>A0ABW0QB29</accession>
<dbReference type="RefSeq" id="WP_218017515.1">
    <property type="nucleotide sequence ID" value="NZ_JBHSMX010000008.1"/>
</dbReference>
<reference evidence="5" key="1">
    <citation type="journal article" date="2019" name="Int. J. Syst. Evol. Microbiol.">
        <title>The Global Catalogue of Microorganisms (GCM) 10K type strain sequencing project: providing services to taxonomists for standard genome sequencing and annotation.</title>
        <authorList>
            <consortium name="The Broad Institute Genomics Platform"/>
            <consortium name="The Broad Institute Genome Sequencing Center for Infectious Disease"/>
            <person name="Wu L."/>
            <person name="Ma J."/>
        </authorList>
    </citation>
    <scope>NUCLEOTIDE SEQUENCE [LARGE SCALE GENOMIC DNA]</scope>
    <source>
        <strain evidence="5">CGMCC 4.7277</strain>
    </source>
</reference>
<dbReference type="PANTHER" id="PTHR11808:SF85">
    <property type="entry name" value="CYSTATHIONINE GAMMA-LYASE-RELATED"/>
    <property type="match status" value="1"/>
</dbReference>
<dbReference type="PROSITE" id="PS00868">
    <property type="entry name" value="CYS_MET_METAB_PP"/>
    <property type="match status" value="1"/>
</dbReference>
<organism evidence="4 5">
    <name type="scientific">Polaromonas jejuensis</name>
    <dbReference type="NCBI Taxonomy" id="457502"/>
    <lineage>
        <taxon>Bacteria</taxon>
        <taxon>Pseudomonadati</taxon>
        <taxon>Pseudomonadota</taxon>
        <taxon>Betaproteobacteria</taxon>
        <taxon>Burkholderiales</taxon>
        <taxon>Comamonadaceae</taxon>
        <taxon>Polaromonas</taxon>
    </lineage>
</organism>
<dbReference type="Pfam" id="PF01053">
    <property type="entry name" value="Cys_Met_Meta_PP"/>
    <property type="match status" value="1"/>
</dbReference>
<evidence type="ECO:0000256" key="2">
    <source>
        <dbReference type="ARBA" id="ARBA00022898"/>
    </source>
</evidence>
<dbReference type="InterPro" id="IPR000277">
    <property type="entry name" value="Cys/Met-Metab_PyrdxlP-dep_enz"/>
</dbReference>
<proteinExistence type="inferred from homology"/>
<dbReference type="EMBL" id="JBHSMX010000008">
    <property type="protein sequence ID" value="MFC5519909.1"/>
    <property type="molecule type" value="Genomic_DNA"/>
</dbReference>
<dbReference type="InterPro" id="IPR015421">
    <property type="entry name" value="PyrdxlP-dep_Trfase_major"/>
</dbReference>
<dbReference type="InterPro" id="IPR054542">
    <property type="entry name" value="Cys_met_metab_PP"/>
</dbReference>
<dbReference type="PANTHER" id="PTHR11808">
    <property type="entry name" value="TRANS-SULFURATION ENZYME FAMILY MEMBER"/>
    <property type="match status" value="1"/>
</dbReference>
<protein>
    <submittedName>
        <fullName evidence="4">Trans-sulfuration enzyme family protein</fullName>
    </submittedName>
</protein>
<gene>
    <name evidence="4" type="ORF">ACFPP7_03125</name>
</gene>
<dbReference type="SUPFAM" id="SSF53383">
    <property type="entry name" value="PLP-dependent transferases"/>
    <property type="match status" value="1"/>
</dbReference>
<dbReference type="InterPro" id="IPR015422">
    <property type="entry name" value="PyrdxlP-dep_Trfase_small"/>
</dbReference>
<dbReference type="CDD" id="cd00614">
    <property type="entry name" value="CGS_like"/>
    <property type="match status" value="1"/>
</dbReference>
<dbReference type="InterPro" id="IPR015424">
    <property type="entry name" value="PyrdxlP-dep_Trfase"/>
</dbReference>
<comment type="cofactor">
    <cofactor evidence="1 3">
        <name>pyridoxal 5'-phosphate</name>
        <dbReference type="ChEBI" id="CHEBI:597326"/>
    </cofactor>
</comment>
<dbReference type="Proteomes" id="UP001596084">
    <property type="component" value="Unassembled WGS sequence"/>
</dbReference>